<dbReference type="CDD" id="cd05242">
    <property type="entry name" value="SDR_a8"/>
    <property type="match status" value="1"/>
</dbReference>
<dbReference type="SUPFAM" id="SSF51735">
    <property type="entry name" value="NAD(P)-binding Rossmann-fold domains"/>
    <property type="match status" value="1"/>
</dbReference>
<dbReference type="PANTHER" id="PTHR11092">
    <property type="entry name" value="SUGAR NUCLEOTIDE EPIMERASE RELATED"/>
    <property type="match status" value="1"/>
</dbReference>
<dbReference type="Proteomes" id="UP000033961">
    <property type="component" value="Chromosome I"/>
</dbReference>
<feature type="domain" description="DUF1731" evidence="3">
    <location>
        <begin position="255"/>
        <end position="301"/>
    </location>
</feature>
<sequence>MNIGIAGGTGLVGRALALRLSEAGHAVRIFSRSSEVPIFFRNRKNLEIAGGDFPKPERLEGLDGIVNLAGAPIVGVRWTKKVKEEIRSSRVDYTENLVSSISKIAGTPPKVFIQGSAIGYYGSFENETVDFSESSAPGTDDLASLCVDWETASEPLTKLGIRLVPIRIGIVLSPYGGALKKMLSPFRLGLGGPIGSGRQFFSWIHIEDMVGAIVYLLENPNLSGAFNLAAPNPVNNEVFSKTLAHILKRPAFFRVPATILKILYQEGAEVILKGQKVVPERLQKSGFTFLYPRLDAALRNLLVSRLTDARVMDES</sequence>
<accession>A0A2P1QNL4</accession>
<dbReference type="AlphaFoldDB" id="A0A2P1QNL4"/>
<protein>
    <submittedName>
        <fullName evidence="4">TIGR01777 family protein</fullName>
    </submittedName>
</protein>
<dbReference type="InterPro" id="IPR036291">
    <property type="entry name" value="NAD(P)-bd_dom_sf"/>
</dbReference>
<evidence type="ECO:0000256" key="1">
    <source>
        <dbReference type="ARBA" id="ARBA00009353"/>
    </source>
</evidence>
<dbReference type="Gene3D" id="3.40.50.720">
    <property type="entry name" value="NAD(P)-binding Rossmann-like Domain"/>
    <property type="match status" value="1"/>
</dbReference>
<comment type="similarity">
    <text evidence="1">Belongs to the NAD(P)-dependent epimerase/dehydratase family. SDR39U1 subfamily.</text>
</comment>
<dbReference type="NCBIfam" id="TIGR01777">
    <property type="entry name" value="yfcH"/>
    <property type="match status" value="1"/>
</dbReference>
<dbReference type="Pfam" id="PF08338">
    <property type="entry name" value="DUF1731"/>
    <property type="match status" value="1"/>
</dbReference>
<evidence type="ECO:0000313" key="4">
    <source>
        <dbReference type="EMBL" id="AVQ10474.1"/>
    </source>
</evidence>
<dbReference type="Pfam" id="PF01370">
    <property type="entry name" value="Epimerase"/>
    <property type="match status" value="1"/>
</dbReference>
<dbReference type="InterPro" id="IPR013549">
    <property type="entry name" value="DUF1731"/>
</dbReference>
<name>A0A2P1QNL4_9LEPT</name>
<reference evidence="4 5" key="1">
    <citation type="journal article" date="2015" name="Genome Announc.">
        <title>Draft Genome Sequences of Leptospira santarosai Strains U160, U164, and U233, Isolated from Asymptomatic Cattle.</title>
        <authorList>
            <person name="Kremer F.S."/>
            <person name="Eslabao M.R."/>
            <person name="Provisor M."/>
            <person name="Woloski R.D."/>
            <person name="Ramires O.V."/>
            <person name="Moreno L.Z."/>
            <person name="Moreno A.M."/>
            <person name="Hamond C."/>
            <person name="Lilenbaum W."/>
            <person name="Dellagostin O.A."/>
        </authorList>
    </citation>
    <scope>NUCLEOTIDE SEQUENCE [LARGE SCALE GENOMIC DNA]</scope>
    <source>
        <strain evidence="4 5">U160</strain>
    </source>
</reference>
<evidence type="ECO:0000259" key="3">
    <source>
        <dbReference type="Pfam" id="PF08338"/>
    </source>
</evidence>
<dbReference type="PANTHER" id="PTHR11092:SF0">
    <property type="entry name" value="EPIMERASE FAMILY PROTEIN SDR39U1"/>
    <property type="match status" value="1"/>
</dbReference>
<evidence type="ECO:0000313" key="5">
    <source>
        <dbReference type="Proteomes" id="UP000033961"/>
    </source>
</evidence>
<feature type="domain" description="NAD-dependent epimerase/dehydratase" evidence="2">
    <location>
        <begin position="5"/>
        <end position="228"/>
    </location>
</feature>
<dbReference type="EMBL" id="CP027843">
    <property type="protein sequence ID" value="AVQ10474.1"/>
    <property type="molecule type" value="Genomic_DNA"/>
</dbReference>
<dbReference type="InterPro" id="IPR001509">
    <property type="entry name" value="Epimerase_deHydtase"/>
</dbReference>
<gene>
    <name evidence="4" type="ORF">XB16_0119</name>
</gene>
<evidence type="ECO:0000259" key="2">
    <source>
        <dbReference type="Pfam" id="PF01370"/>
    </source>
</evidence>
<dbReference type="InterPro" id="IPR010099">
    <property type="entry name" value="SDR39U1"/>
</dbReference>
<organism evidence="4 5">
    <name type="scientific">Leptospira santarosai</name>
    <dbReference type="NCBI Taxonomy" id="28183"/>
    <lineage>
        <taxon>Bacteria</taxon>
        <taxon>Pseudomonadati</taxon>
        <taxon>Spirochaetota</taxon>
        <taxon>Spirochaetia</taxon>
        <taxon>Leptospirales</taxon>
        <taxon>Leptospiraceae</taxon>
        <taxon>Leptospira</taxon>
    </lineage>
</organism>
<proteinExistence type="inferred from homology"/>